<evidence type="ECO:0000313" key="2">
    <source>
        <dbReference type="Proteomes" id="UP000186817"/>
    </source>
</evidence>
<reference evidence="1 2" key="1">
    <citation type="submission" date="2016-02" db="EMBL/GenBank/DDBJ databases">
        <title>Genome analysis of coral dinoflagellate symbionts highlights evolutionary adaptations to a symbiotic lifestyle.</title>
        <authorList>
            <person name="Aranda M."/>
            <person name="Li Y."/>
            <person name="Liew Y.J."/>
            <person name="Baumgarten S."/>
            <person name="Simakov O."/>
            <person name="Wilson M."/>
            <person name="Piel J."/>
            <person name="Ashoor H."/>
            <person name="Bougouffa S."/>
            <person name="Bajic V.B."/>
            <person name="Ryu T."/>
            <person name="Ravasi T."/>
            <person name="Bayer T."/>
            <person name="Micklem G."/>
            <person name="Kim H."/>
            <person name="Bhak J."/>
            <person name="Lajeunesse T.C."/>
            <person name="Voolstra C.R."/>
        </authorList>
    </citation>
    <scope>NUCLEOTIDE SEQUENCE [LARGE SCALE GENOMIC DNA]</scope>
    <source>
        <strain evidence="1 2">CCMP2467</strain>
    </source>
</reference>
<dbReference type="EMBL" id="LSRX01000452">
    <property type="protein sequence ID" value="OLP96894.1"/>
    <property type="molecule type" value="Genomic_DNA"/>
</dbReference>
<comment type="caution">
    <text evidence="1">The sequence shown here is derived from an EMBL/GenBank/DDBJ whole genome shotgun (WGS) entry which is preliminary data.</text>
</comment>
<keyword evidence="2" id="KW-1185">Reference proteome</keyword>
<accession>A0A1Q9DNZ0</accession>
<organism evidence="1 2">
    <name type="scientific">Symbiodinium microadriaticum</name>
    <name type="common">Dinoflagellate</name>
    <name type="synonym">Zooxanthella microadriatica</name>
    <dbReference type="NCBI Taxonomy" id="2951"/>
    <lineage>
        <taxon>Eukaryota</taxon>
        <taxon>Sar</taxon>
        <taxon>Alveolata</taxon>
        <taxon>Dinophyceae</taxon>
        <taxon>Suessiales</taxon>
        <taxon>Symbiodiniaceae</taxon>
        <taxon>Symbiodinium</taxon>
    </lineage>
</organism>
<proteinExistence type="predicted"/>
<evidence type="ECO:0000313" key="1">
    <source>
        <dbReference type="EMBL" id="OLP96894.1"/>
    </source>
</evidence>
<name>A0A1Q9DNZ0_SYMMI</name>
<gene>
    <name evidence="1" type="ORF">AK812_SmicGene20841</name>
</gene>
<sequence length="187" mass="20939">MLGLNSCEWTWLAKRNDEVSLKSLAKAERGMFESSDLLDWKSIIDSGAERVLLEQKAENADARPAFNNFLGSANGKRVEASDAEYAGRLIEGKGDHLAVSREKYIPEQVTTVPLTRQRKRLQGEKLSPSKFEAFRSLVYKLNWLGRETPEAAGAASIMASRLQVAIVQDVILVNQFVNHFRNTAKML</sequence>
<dbReference type="Proteomes" id="UP000186817">
    <property type="component" value="Unassembled WGS sequence"/>
</dbReference>
<dbReference type="AlphaFoldDB" id="A0A1Q9DNZ0"/>
<protein>
    <submittedName>
        <fullName evidence="1">Uncharacterized protein</fullName>
    </submittedName>
</protein>